<name>A0A1A9GRT7_9ACTN</name>
<evidence type="ECO:0000256" key="5">
    <source>
        <dbReference type="SAM" id="Phobius"/>
    </source>
</evidence>
<organism evidence="7 8">
    <name type="scientific">Nocardioides dokdonensis FR1436</name>
    <dbReference type="NCBI Taxonomy" id="1300347"/>
    <lineage>
        <taxon>Bacteria</taxon>
        <taxon>Bacillati</taxon>
        <taxon>Actinomycetota</taxon>
        <taxon>Actinomycetes</taxon>
        <taxon>Propionibacteriales</taxon>
        <taxon>Nocardioidaceae</taxon>
        <taxon>Nocardioides</taxon>
    </lineage>
</organism>
<dbReference type="OrthoDB" id="3712354at2"/>
<evidence type="ECO:0000313" key="7">
    <source>
        <dbReference type="EMBL" id="ANH40215.1"/>
    </source>
</evidence>
<dbReference type="PANTHER" id="PTHR37422">
    <property type="entry name" value="TEICHURONIC ACID BIOSYNTHESIS PROTEIN TUAE"/>
    <property type="match status" value="1"/>
</dbReference>
<evidence type="ECO:0000256" key="2">
    <source>
        <dbReference type="ARBA" id="ARBA00022692"/>
    </source>
</evidence>
<dbReference type="PANTHER" id="PTHR37422:SF13">
    <property type="entry name" value="LIPOPOLYSACCHARIDE BIOSYNTHESIS PROTEIN PA4999-RELATED"/>
    <property type="match status" value="1"/>
</dbReference>
<dbReference type="RefSeq" id="WP_068113222.1">
    <property type="nucleotide sequence ID" value="NZ_CP015079.1"/>
</dbReference>
<dbReference type="PATRIC" id="fig|1300347.3.peg.3822"/>
<feature type="transmembrane region" description="Helical" evidence="5">
    <location>
        <begin position="90"/>
        <end position="107"/>
    </location>
</feature>
<evidence type="ECO:0000259" key="6">
    <source>
        <dbReference type="Pfam" id="PF04932"/>
    </source>
</evidence>
<sequence>MSGTDVAERPSVVARGAGGRRERRWPFVLVPALLALAGGLGVGLAPAVAGPVLVGVLALAVMLTRLEVALSLVVAASLFEDYLALVDPRIMKLLALLAFASWLVRRATGRLHGGPRTKALAAAGLLGVALLASAALNGTPDGGEVLLRWVGFLVLLLVLVDTMRAGRLAPRTLARVYVAASAVAAAAGIVSYTIGLDRRVGGPIGDPNDFAFFLLAALPLSLAVRRRGWRPSGWDLATVLITVALLGTFSRGALIGLAVVLLVAVLARQITLQQLTGLAGVLLVLAALVAAMFPDLVAESLRQKDAVADENITERLQLWQAAGEMALDAPLLGQGPGSFGAEHARWLEQLPVSATSDLDVAHQTYLEVAAEVGFIGLTAFLALLVAGLRGAWRAWRRDEDGLASAVFSALVGTIVAAVFLSEQFFLPLWLLVALGAVLLVDEPSPPAPED</sequence>
<dbReference type="GO" id="GO:0016874">
    <property type="term" value="F:ligase activity"/>
    <property type="evidence" value="ECO:0007669"/>
    <property type="project" value="UniProtKB-KW"/>
</dbReference>
<dbReference type="InterPro" id="IPR007016">
    <property type="entry name" value="O-antigen_ligase-rel_domated"/>
</dbReference>
<reference evidence="7 8" key="1">
    <citation type="submission" date="2016-03" db="EMBL/GenBank/DDBJ databases">
        <title>Complete genome sequence of a soil Actinobacterium, Nocardioides dokdonensis FR1436.</title>
        <authorList>
            <person name="Kwon S.-K."/>
            <person name="Kim K."/>
            <person name="Kim J.F."/>
        </authorList>
    </citation>
    <scope>NUCLEOTIDE SEQUENCE [LARGE SCALE GENOMIC DNA]</scope>
    <source>
        <strain evidence="7 8">FR1436</strain>
    </source>
</reference>
<feature type="transmembrane region" description="Helical" evidence="5">
    <location>
        <begin position="176"/>
        <end position="195"/>
    </location>
</feature>
<feature type="domain" description="O-antigen ligase-related" evidence="6">
    <location>
        <begin position="236"/>
        <end position="381"/>
    </location>
</feature>
<dbReference type="Pfam" id="PF04932">
    <property type="entry name" value="Wzy_C"/>
    <property type="match status" value="1"/>
</dbReference>
<keyword evidence="7" id="KW-0436">Ligase</keyword>
<feature type="transmembrane region" description="Helical" evidence="5">
    <location>
        <begin position="119"/>
        <end position="139"/>
    </location>
</feature>
<protein>
    <submittedName>
        <fullName evidence="7">O-Antigen ligase</fullName>
    </submittedName>
</protein>
<keyword evidence="4 5" id="KW-0472">Membrane</keyword>
<proteinExistence type="predicted"/>
<keyword evidence="2 5" id="KW-0812">Transmembrane</keyword>
<keyword evidence="3 5" id="KW-1133">Transmembrane helix</keyword>
<feature type="transmembrane region" description="Helical" evidence="5">
    <location>
        <begin position="207"/>
        <end position="224"/>
    </location>
</feature>
<dbReference type="InterPro" id="IPR051533">
    <property type="entry name" value="WaaL-like"/>
</dbReference>
<evidence type="ECO:0000256" key="4">
    <source>
        <dbReference type="ARBA" id="ARBA00023136"/>
    </source>
</evidence>
<evidence type="ECO:0000256" key="3">
    <source>
        <dbReference type="ARBA" id="ARBA00022989"/>
    </source>
</evidence>
<dbReference type="STRING" id="1300347.I601_3816"/>
<feature type="transmembrane region" description="Helical" evidence="5">
    <location>
        <begin position="236"/>
        <end position="266"/>
    </location>
</feature>
<dbReference type="Proteomes" id="UP000077868">
    <property type="component" value="Chromosome"/>
</dbReference>
<dbReference type="GO" id="GO:0016020">
    <property type="term" value="C:membrane"/>
    <property type="evidence" value="ECO:0007669"/>
    <property type="project" value="UniProtKB-SubCell"/>
</dbReference>
<feature type="transmembrane region" description="Helical" evidence="5">
    <location>
        <begin position="272"/>
        <end position="293"/>
    </location>
</feature>
<dbReference type="EMBL" id="CP015079">
    <property type="protein sequence ID" value="ANH40215.1"/>
    <property type="molecule type" value="Genomic_DNA"/>
</dbReference>
<feature type="transmembrane region" description="Helical" evidence="5">
    <location>
        <begin position="25"/>
        <end position="45"/>
    </location>
</feature>
<dbReference type="KEGG" id="ndk:I601_3816"/>
<feature type="transmembrane region" description="Helical" evidence="5">
    <location>
        <begin position="145"/>
        <end position="164"/>
    </location>
</feature>
<evidence type="ECO:0000313" key="8">
    <source>
        <dbReference type="Proteomes" id="UP000077868"/>
    </source>
</evidence>
<keyword evidence="8" id="KW-1185">Reference proteome</keyword>
<feature type="transmembrane region" description="Helical" evidence="5">
    <location>
        <begin position="52"/>
        <end position="78"/>
    </location>
</feature>
<feature type="transmembrane region" description="Helical" evidence="5">
    <location>
        <begin position="401"/>
        <end position="419"/>
    </location>
</feature>
<evidence type="ECO:0000256" key="1">
    <source>
        <dbReference type="ARBA" id="ARBA00004141"/>
    </source>
</evidence>
<dbReference type="AlphaFoldDB" id="A0A1A9GRT7"/>
<accession>A0A1A9GRT7</accession>
<comment type="subcellular location">
    <subcellularLocation>
        <location evidence="1">Membrane</location>
        <topology evidence="1">Multi-pass membrane protein</topology>
    </subcellularLocation>
</comment>
<gene>
    <name evidence="7" type="ORF">I601_3816</name>
</gene>
<feature type="transmembrane region" description="Helical" evidence="5">
    <location>
        <begin position="372"/>
        <end position="395"/>
    </location>
</feature>